<feature type="transmembrane region" description="Helical" evidence="1">
    <location>
        <begin position="12"/>
        <end position="33"/>
    </location>
</feature>
<evidence type="ECO:0000313" key="2">
    <source>
        <dbReference type="EMBL" id="KGE88237.1"/>
    </source>
</evidence>
<dbReference type="OrthoDB" id="1492872at2"/>
<dbReference type="AlphaFoldDB" id="A0A098SAX9"/>
<evidence type="ECO:0000256" key="1">
    <source>
        <dbReference type="SAM" id="Phobius"/>
    </source>
</evidence>
<reference evidence="2 3" key="1">
    <citation type="journal article" date="2014" name="Int. J. Syst. Evol. Microbiol.">
        <title>Phaeodactylibacter xiamenensis gen. nov., sp. nov., a member of the family Saprospiraceae isolated from the marine alga Phaeodactylum tricornutum.</title>
        <authorList>
            <person name="Chen Z.Jr."/>
            <person name="Lei X."/>
            <person name="Lai Q."/>
            <person name="Li Y."/>
            <person name="Zhang B."/>
            <person name="Zhang J."/>
            <person name="Zhang H."/>
            <person name="Yang L."/>
            <person name="Zheng W."/>
            <person name="Tian Y."/>
            <person name="Yu Z."/>
            <person name="Xu H.Jr."/>
            <person name="Zheng T."/>
        </authorList>
    </citation>
    <scope>NUCLEOTIDE SEQUENCE [LARGE SCALE GENOMIC DNA]</scope>
    <source>
        <strain evidence="2 3">KD52</strain>
    </source>
</reference>
<accession>A0A098SAX9</accession>
<evidence type="ECO:0008006" key="4">
    <source>
        <dbReference type="Google" id="ProtNLM"/>
    </source>
</evidence>
<gene>
    <name evidence="2" type="ORF">IX84_10515</name>
</gene>
<keyword evidence="1" id="KW-1133">Transmembrane helix</keyword>
<dbReference type="Proteomes" id="UP000029736">
    <property type="component" value="Unassembled WGS sequence"/>
</dbReference>
<evidence type="ECO:0000313" key="3">
    <source>
        <dbReference type="Proteomes" id="UP000029736"/>
    </source>
</evidence>
<sequence length="191" mass="21762">MSHAHNLSGHSVVMNIMKQLVYIFLTVLIFAACRRDNRQPLFDLAYPNFRFTIQAGESPVLPGAYAIRGVATNINFFLNQNNTDTSAISEVSAYSATLRCLDGFDYVFMEGVSVRICEDGTENCTPADEVFYIDQLQRYPEDDRIDLLPGLRNAKRDLFRESVRLEIVVFFAYSPPANYASQLDMVFRAYR</sequence>
<keyword evidence="3" id="KW-1185">Reference proteome</keyword>
<keyword evidence="1" id="KW-0812">Transmembrane</keyword>
<comment type="caution">
    <text evidence="2">The sequence shown here is derived from an EMBL/GenBank/DDBJ whole genome shotgun (WGS) entry which is preliminary data.</text>
</comment>
<proteinExistence type="predicted"/>
<protein>
    <recommendedName>
        <fullName evidence="4">Lipoprotein</fullName>
    </recommendedName>
</protein>
<dbReference type="EMBL" id="JPOS01000020">
    <property type="protein sequence ID" value="KGE88237.1"/>
    <property type="molecule type" value="Genomic_DNA"/>
</dbReference>
<name>A0A098SAX9_9BACT</name>
<organism evidence="2 3">
    <name type="scientific">Phaeodactylibacter xiamenensis</name>
    <dbReference type="NCBI Taxonomy" id="1524460"/>
    <lineage>
        <taxon>Bacteria</taxon>
        <taxon>Pseudomonadati</taxon>
        <taxon>Bacteroidota</taxon>
        <taxon>Saprospiria</taxon>
        <taxon>Saprospirales</taxon>
        <taxon>Haliscomenobacteraceae</taxon>
        <taxon>Phaeodactylibacter</taxon>
    </lineage>
</organism>
<keyword evidence="1" id="KW-0472">Membrane</keyword>
<dbReference type="RefSeq" id="WP_044219571.1">
    <property type="nucleotide sequence ID" value="NZ_CAKZLC010000210.1"/>
</dbReference>